<dbReference type="Proteomes" id="UP001164746">
    <property type="component" value="Chromosome 6"/>
</dbReference>
<evidence type="ECO:0000256" key="1">
    <source>
        <dbReference type="SAM" id="MobiDB-lite"/>
    </source>
</evidence>
<gene>
    <name evidence="2" type="ORF">MAR_017847</name>
</gene>
<proteinExistence type="predicted"/>
<keyword evidence="3" id="KW-1185">Reference proteome</keyword>
<feature type="region of interest" description="Disordered" evidence="1">
    <location>
        <begin position="92"/>
        <end position="119"/>
    </location>
</feature>
<sequence length="135" mass="16126">MLGMKRFSDARFSKRFSVTAVSTFTLDPIMFWLWMDCTSTDMEQDGDRACKIWREEEEWPELQEMEPVVRDDVSLPPVQSLERLSYATVQQAQHRLETPKKKDQKKMKVKRQKQKDKNMDTTKKMLCWLMVLSRT</sequence>
<evidence type="ECO:0000313" key="3">
    <source>
        <dbReference type="Proteomes" id="UP001164746"/>
    </source>
</evidence>
<name>A0ABY7EFG4_MYAAR</name>
<reference evidence="2" key="1">
    <citation type="submission" date="2022-11" db="EMBL/GenBank/DDBJ databases">
        <title>Centuries of genome instability and evolution in soft-shell clam transmissible cancer (bioRxiv).</title>
        <authorList>
            <person name="Hart S.F.M."/>
            <person name="Yonemitsu M.A."/>
            <person name="Giersch R.M."/>
            <person name="Beal B.F."/>
            <person name="Arriagada G."/>
            <person name="Davis B.W."/>
            <person name="Ostrander E.A."/>
            <person name="Goff S.P."/>
            <person name="Metzger M.J."/>
        </authorList>
    </citation>
    <scope>NUCLEOTIDE SEQUENCE</scope>
    <source>
        <strain evidence="2">MELC-2E11</strain>
        <tissue evidence="2">Siphon/mantle</tissue>
    </source>
</reference>
<accession>A0ABY7EFG4</accession>
<feature type="compositionally biased region" description="Basic residues" evidence="1">
    <location>
        <begin position="102"/>
        <end position="114"/>
    </location>
</feature>
<protein>
    <submittedName>
        <fullName evidence="2">Uncharacterized protein</fullName>
    </submittedName>
</protein>
<evidence type="ECO:0000313" key="2">
    <source>
        <dbReference type="EMBL" id="WAR07889.1"/>
    </source>
</evidence>
<dbReference type="EMBL" id="CP111017">
    <property type="protein sequence ID" value="WAR07889.1"/>
    <property type="molecule type" value="Genomic_DNA"/>
</dbReference>
<organism evidence="2 3">
    <name type="scientific">Mya arenaria</name>
    <name type="common">Soft-shell clam</name>
    <dbReference type="NCBI Taxonomy" id="6604"/>
    <lineage>
        <taxon>Eukaryota</taxon>
        <taxon>Metazoa</taxon>
        <taxon>Spiralia</taxon>
        <taxon>Lophotrochozoa</taxon>
        <taxon>Mollusca</taxon>
        <taxon>Bivalvia</taxon>
        <taxon>Autobranchia</taxon>
        <taxon>Heteroconchia</taxon>
        <taxon>Euheterodonta</taxon>
        <taxon>Imparidentia</taxon>
        <taxon>Neoheterodontei</taxon>
        <taxon>Myida</taxon>
        <taxon>Myoidea</taxon>
        <taxon>Myidae</taxon>
        <taxon>Mya</taxon>
    </lineage>
</organism>